<proteinExistence type="predicted"/>
<dbReference type="AlphaFoldDB" id="A0A3P3DMA7"/>
<dbReference type="EMBL" id="RRAZ01000011">
    <property type="protein sequence ID" value="RRH75064.1"/>
    <property type="molecule type" value="Genomic_DNA"/>
</dbReference>
<dbReference type="OrthoDB" id="9796775at2"/>
<dbReference type="InterPro" id="IPR010921">
    <property type="entry name" value="Trp_repressor/repl_initiator"/>
</dbReference>
<keyword evidence="2" id="KW-1185">Reference proteome</keyword>
<organism evidence="1 2">
    <name type="scientific">Falsigemmobacter faecalis</name>
    <dbReference type="NCBI Taxonomy" id="2488730"/>
    <lineage>
        <taxon>Bacteria</taxon>
        <taxon>Pseudomonadati</taxon>
        <taxon>Pseudomonadota</taxon>
        <taxon>Alphaproteobacteria</taxon>
        <taxon>Rhodobacterales</taxon>
        <taxon>Paracoccaceae</taxon>
        <taxon>Falsigemmobacter</taxon>
    </lineage>
</organism>
<dbReference type="SUPFAM" id="SSF48295">
    <property type="entry name" value="TrpR-like"/>
    <property type="match status" value="1"/>
</dbReference>
<evidence type="ECO:0000313" key="2">
    <source>
        <dbReference type="Proteomes" id="UP000282125"/>
    </source>
</evidence>
<dbReference type="InterPro" id="IPR009534">
    <property type="entry name" value="DUF1153"/>
</dbReference>
<name>A0A3P3DMA7_9RHOB</name>
<dbReference type="Pfam" id="PF06627">
    <property type="entry name" value="DUF1153"/>
    <property type="match status" value="1"/>
</dbReference>
<dbReference type="RefSeq" id="WP_124964631.1">
    <property type="nucleotide sequence ID" value="NZ_RRAZ01000011.1"/>
</dbReference>
<evidence type="ECO:0000313" key="1">
    <source>
        <dbReference type="EMBL" id="RRH75064.1"/>
    </source>
</evidence>
<protein>
    <submittedName>
        <fullName evidence="1">DUF1153 domain-containing protein</fullName>
    </submittedName>
</protein>
<dbReference type="InterPro" id="IPR036388">
    <property type="entry name" value="WH-like_DNA-bd_sf"/>
</dbReference>
<reference evidence="1 2" key="1">
    <citation type="submission" date="2018-11" db="EMBL/GenBank/DDBJ databases">
        <title>Gemmobacter sp. nov., YIM 102744-1 draft genome.</title>
        <authorList>
            <person name="Li G."/>
            <person name="Jiang Y."/>
        </authorList>
    </citation>
    <scope>NUCLEOTIDE SEQUENCE [LARGE SCALE GENOMIC DNA]</scope>
    <source>
        <strain evidence="1 2">YIM 102744-1</strain>
    </source>
</reference>
<dbReference type="Gene3D" id="1.10.10.10">
    <property type="entry name" value="Winged helix-like DNA-binding domain superfamily/Winged helix DNA-binding domain"/>
    <property type="match status" value="1"/>
</dbReference>
<accession>A0A3P3DMA7</accession>
<comment type="caution">
    <text evidence="1">The sequence shown here is derived from an EMBL/GenBank/DDBJ whole genome shotgun (WGS) entry which is preliminary data.</text>
</comment>
<sequence>MFLKKVDGMRQVTLADGTVLSRGDLPPADTRRWVASRKALVVRAVDHALITREEALARYALSEEEFDLWSEAVHAHGEAALKVTALQKYRQL</sequence>
<dbReference type="GO" id="GO:0043565">
    <property type="term" value="F:sequence-specific DNA binding"/>
    <property type="evidence" value="ECO:0007669"/>
    <property type="project" value="InterPro"/>
</dbReference>
<gene>
    <name evidence="1" type="ORF">EG244_08750</name>
</gene>
<dbReference type="Proteomes" id="UP000282125">
    <property type="component" value="Unassembled WGS sequence"/>
</dbReference>